<dbReference type="CDD" id="cd03143">
    <property type="entry name" value="A4_beta-galactosidase_middle_domain"/>
    <property type="match status" value="1"/>
</dbReference>
<comment type="caution">
    <text evidence="1">The sequence shown here is derived from an EMBL/GenBank/DDBJ whole genome shotgun (WGS) entry which is preliminary data.</text>
</comment>
<protein>
    <recommendedName>
        <fullName evidence="3">Glycosyl hydrolases family 2, sugar binding domain</fullName>
    </recommendedName>
</protein>
<dbReference type="PATRIC" id="fig|1432052.3.peg.4153"/>
<dbReference type="PANTHER" id="PTHR36848:SF2">
    <property type="entry name" value="SECRETED PROTEIN"/>
    <property type="match status" value="1"/>
</dbReference>
<proteinExistence type="predicted"/>
<dbReference type="InterPro" id="IPR053161">
    <property type="entry name" value="Ulvan_degrading_GH"/>
</dbReference>
<dbReference type="SUPFAM" id="SSF49785">
    <property type="entry name" value="Galactose-binding domain-like"/>
    <property type="match status" value="1"/>
</dbReference>
<sequence>MDKYLEDCLNGQEPGKYIFPFFWQHGETHEILLEEIEAIQRSGIREFCVESRVHEKFCEANWWTDMEFILKEAGKRNMRVWLLDDKKFPTGYANGWIHKHPELKKVSLRLEYMDVPGPLEGCALLANRLKAGESYVSISAWRRNEEAEVFFTQQIDLLQSFNRGLVYFDVPPGIWRVFFVIRTYDTVPGKEDYIDLLSEESCKAMIESIYEPHYVRFKKYFGNVFAGFFFDEPGFGNDDQTYYSKLGKANMLIPWNDDLLPILGSRLDMETVSIRGLLPALWQDIGEKTPWIRMAYMDIVSKRVRHNFSELLGNWCREHGVMSVGHLIEDMNAHMRLGYGAAHYFRGLDGQDMAGMDIVLGQIYPGIHKIPYAAPVIEDMVDPLFFTYTLPKLAASHAHFSKRKKGRAMCEIFGAFGWAEGLPMMKQIADEMLVSGINYFVPHAFSPKYPDPDCPPHFFARGNQPQFPLFGRLISYMRRCCHLLSDGIHQAPVAILYHAEAEWAGGEYLPLEKLTGKLAWNQVDFDILPEDELYGAICCDGGIRVYQETYRVLLVPGCEYLPEKLLDKINCLAEDGATVYFVGRVPDIYKKPEGRRYSISYEELIKTLYSAGIVKLLSGPISDTLLRIYHYRRMNTHFFVFLNEDRNREWSGDVRIQEEKGVFYDPWDNKLYCAEFANGLLHLHLFPGELKIFLSGDYESGLLEKSDGFFSDKTEGLQLDLKYQVSLWDNTRFSLYNGKMGLVNLSNPELLPEFSGRIRYEASFWLTNASDYRCIDLGRVGEIVEIWVNDIYCGAKIVPPYFFFIDEILIEGWNKLRIEVVNNLGYKERDSLSRYFPLSPSGLLGPLKLKK</sequence>
<dbReference type="PANTHER" id="PTHR36848">
    <property type="entry name" value="DNA-BINDING PROTEIN (PUTATIVE SECRETED PROTEIN)-RELATED"/>
    <property type="match status" value="1"/>
</dbReference>
<evidence type="ECO:0008006" key="3">
    <source>
        <dbReference type="Google" id="ProtNLM"/>
    </source>
</evidence>
<name>A0A1E3ARP4_9FIRM</name>
<reference evidence="1 2" key="1">
    <citation type="submission" date="2016-07" db="EMBL/GenBank/DDBJ databases">
        <title>Characterization of isolates of Eisenbergiella tayi derived from blood cultures, using whole genome sequencing.</title>
        <authorList>
            <person name="Burdz T."/>
            <person name="Wiebe D."/>
            <person name="Huynh C."/>
            <person name="Bernard K."/>
        </authorList>
    </citation>
    <scope>NUCLEOTIDE SEQUENCE [LARGE SCALE GENOMIC DNA]</scope>
    <source>
        <strain evidence="1 2">NML 120489</strain>
    </source>
</reference>
<dbReference type="InterPro" id="IPR008979">
    <property type="entry name" value="Galactose-bd-like_sf"/>
</dbReference>
<organism evidence="1 2">
    <name type="scientific">Eisenbergiella tayi</name>
    <dbReference type="NCBI Taxonomy" id="1432052"/>
    <lineage>
        <taxon>Bacteria</taxon>
        <taxon>Bacillati</taxon>
        <taxon>Bacillota</taxon>
        <taxon>Clostridia</taxon>
        <taxon>Lachnospirales</taxon>
        <taxon>Lachnospiraceae</taxon>
        <taxon>Eisenbergiella</taxon>
    </lineage>
</organism>
<accession>A0A1E3ARP4</accession>
<gene>
    <name evidence="1" type="ORF">BEH84_03743</name>
</gene>
<dbReference type="EMBL" id="MCGI01000003">
    <property type="protein sequence ID" value="ODM11314.1"/>
    <property type="molecule type" value="Genomic_DNA"/>
</dbReference>
<evidence type="ECO:0000313" key="2">
    <source>
        <dbReference type="Proteomes" id="UP000095003"/>
    </source>
</evidence>
<dbReference type="AlphaFoldDB" id="A0A1E3ARP4"/>
<dbReference type="Pfam" id="PF17132">
    <property type="entry name" value="Glyco_hydro_106"/>
    <property type="match status" value="1"/>
</dbReference>
<dbReference type="Proteomes" id="UP000095003">
    <property type="component" value="Unassembled WGS sequence"/>
</dbReference>
<evidence type="ECO:0000313" key="1">
    <source>
        <dbReference type="EMBL" id="ODM11314.1"/>
    </source>
</evidence>